<organism evidence="1 2">
    <name type="scientific">Flavobacterium psychrophilum</name>
    <dbReference type="NCBI Taxonomy" id="96345"/>
    <lineage>
        <taxon>Bacteria</taxon>
        <taxon>Pseudomonadati</taxon>
        <taxon>Bacteroidota</taxon>
        <taxon>Flavobacteriia</taxon>
        <taxon>Flavobacteriales</taxon>
        <taxon>Flavobacteriaceae</taxon>
        <taxon>Flavobacterium</taxon>
    </lineage>
</organism>
<dbReference type="Proteomes" id="UP000596329">
    <property type="component" value="Chromosome"/>
</dbReference>
<evidence type="ECO:0008006" key="3">
    <source>
        <dbReference type="Google" id="ProtNLM"/>
    </source>
</evidence>
<reference evidence="1 2" key="1">
    <citation type="submission" date="2020-07" db="EMBL/GenBank/DDBJ databases">
        <title>Genomic characterization of Flavobacterium psychrophilum strains.</title>
        <authorList>
            <person name="Castillo D."/>
            <person name="Jorgensen J."/>
            <person name="Middelboe M."/>
        </authorList>
    </citation>
    <scope>NUCLEOTIDE SEQUENCE [LARGE SCALE GENOMIC DNA]</scope>
    <source>
        <strain evidence="1 2">FPS-R7</strain>
    </source>
</reference>
<sequence>MRFLIITQDLHITGTSQGIIERSFLSKLRIVYPEAHIDVLYLCTSNQEDHLEILPVNSILKKTINIKIPFAVKWINRLTSRLFQVLYAENYIHNQFAKEIKKIDYTLYDHIMVRSAGLNHETLLAMHNLPILKHAVVNFHDPYPYSWYKGLSLRVTNLELVRLQKMIQIVAQAKTCCASAYYMAKDLQYLYASNKCFYTLPHQFAFAGFDLSDKNMVRKKERKIQISYHGALMFGRDIFTLVAAFIQLMNQYDWIKNEVEMVLRVKGDGLEKLKQLVTGYNNIWVLETLNFSNSANEQIHESDITIVLENGPYYSNILGGKVPFLFALNKKVFISSPERSELKKHFPNYPFLADMNDLADTKAKLYAVLTSHDRHEASTKQFFSDECFKTALDVILHNQTKLK</sequence>
<dbReference type="SUPFAM" id="SSF53756">
    <property type="entry name" value="UDP-Glycosyltransferase/glycogen phosphorylase"/>
    <property type="match status" value="1"/>
</dbReference>
<evidence type="ECO:0000313" key="2">
    <source>
        <dbReference type="Proteomes" id="UP000596329"/>
    </source>
</evidence>
<dbReference type="AlphaFoldDB" id="A0A7U2NET1"/>
<name>A0A7U2NET1_FLAPS</name>
<protein>
    <recommendedName>
        <fullName evidence="3">Glycosyltransferase family 4 protein</fullName>
    </recommendedName>
</protein>
<accession>A0A7U2NET1</accession>
<dbReference type="RefSeq" id="WP_034099221.1">
    <property type="nucleotide sequence ID" value="NZ_BCNG01000022.1"/>
</dbReference>
<gene>
    <name evidence="1" type="ORF">H0H26_13155</name>
</gene>
<proteinExistence type="predicted"/>
<dbReference type="EMBL" id="CP059075">
    <property type="protein sequence ID" value="QRE03806.1"/>
    <property type="molecule type" value="Genomic_DNA"/>
</dbReference>
<evidence type="ECO:0000313" key="1">
    <source>
        <dbReference type="EMBL" id="QRE03806.1"/>
    </source>
</evidence>